<sequence length="237" mass="25139">NPVGVASLVAQSIAGVSDLASIFLTLGRLVLCVTVGLTVHQVVTLPAIYAILWRKNPFVFLLRCAKAFFVSFAATATSVALPHMLDACQQNGVSGKVSRFVVPMSVTLHADGSALYIASACMFIAHTSGVDALTASDFLIIGTLSSVLSLTIPPVPSASIVTVAVILTSINRPLQGIALLFTVEWLLDRLRSGVNATSHVICAAYTDAICNGRTRQDPELEQSQLELSQRNMEVTVE</sequence>
<gene>
    <name evidence="7" type="ORF">EGW08_021995</name>
</gene>
<dbReference type="PANTHER" id="PTHR11958">
    <property type="entry name" value="SODIUM/DICARBOXYLATE SYMPORTER-RELATED"/>
    <property type="match status" value="1"/>
</dbReference>
<keyword evidence="6" id="KW-0769">Symport</keyword>
<evidence type="ECO:0000256" key="3">
    <source>
        <dbReference type="ARBA" id="ARBA00022692"/>
    </source>
</evidence>
<keyword evidence="3 6" id="KW-0812">Transmembrane</keyword>
<comment type="similarity">
    <text evidence="6">Belongs to the dicarboxylate/amino acid:cation symporter (DAACS) (TC 2.A.23) family.</text>
</comment>
<dbReference type="InterPro" id="IPR050746">
    <property type="entry name" value="DAACS"/>
</dbReference>
<organism evidence="7 8">
    <name type="scientific">Elysia chlorotica</name>
    <name type="common">Eastern emerald elysia</name>
    <name type="synonym">Sea slug</name>
    <dbReference type="NCBI Taxonomy" id="188477"/>
    <lineage>
        <taxon>Eukaryota</taxon>
        <taxon>Metazoa</taxon>
        <taxon>Spiralia</taxon>
        <taxon>Lophotrochozoa</taxon>
        <taxon>Mollusca</taxon>
        <taxon>Gastropoda</taxon>
        <taxon>Heterobranchia</taxon>
        <taxon>Euthyneura</taxon>
        <taxon>Panpulmonata</taxon>
        <taxon>Sacoglossa</taxon>
        <taxon>Placobranchoidea</taxon>
        <taxon>Plakobranchidae</taxon>
        <taxon>Elysia</taxon>
    </lineage>
</organism>
<dbReference type="PANTHER" id="PTHR11958:SF63">
    <property type="entry name" value="AMINO ACID TRANSPORTER"/>
    <property type="match status" value="1"/>
</dbReference>
<dbReference type="STRING" id="188477.A0A3S1H1C8"/>
<dbReference type="GO" id="GO:0005886">
    <property type="term" value="C:plasma membrane"/>
    <property type="evidence" value="ECO:0007669"/>
    <property type="project" value="TreeGrafter"/>
</dbReference>
<feature type="transmembrane region" description="Helical" evidence="6">
    <location>
        <begin position="64"/>
        <end position="85"/>
    </location>
</feature>
<comment type="caution">
    <text evidence="6">Lacks conserved residue(s) required for the propagation of feature annotation.</text>
</comment>
<evidence type="ECO:0000256" key="4">
    <source>
        <dbReference type="ARBA" id="ARBA00022989"/>
    </source>
</evidence>
<reference evidence="7 8" key="1">
    <citation type="submission" date="2019-01" db="EMBL/GenBank/DDBJ databases">
        <title>A draft genome assembly of the solar-powered sea slug Elysia chlorotica.</title>
        <authorList>
            <person name="Cai H."/>
            <person name="Li Q."/>
            <person name="Fang X."/>
            <person name="Li J."/>
            <person name="Curtis N.E."/>
            <person name="Altenburger A."/>
            <person name="Shibata T."/>
            <person name="Feng M."/>
            <person name="Maeda T."/>
            <person name="Schwartz J.A."/>
            <person name="Shigenobu S."/>
            <person name="Lundholm N."/>
            <person name="Nishiyama T."/>
            <person name="Yang H."/>
            <person name="Hasebe M."/>
            <person name="Li S."/>
            <person name="Pierce S.K."/>
            <person name="Wang J."/>
        </authorList>
    </citation>
    <scope>NUCLEOTIDE SEQUENCE [LARGE SCALE GENOMIC DNA]</scope>
    <source>
        <strain evidence="7">EC2010</strain>
        <tissue evidence="7">Whole organism of an adult</tissue>
    </source>
</reference>
<name>A0A3S1H1C8_ELYCH</name>
<dbReference type="EMBL" id="RQTK01001453">
    <property type="protein sequence ID" value="RUS70242.1"/>
    <property type="molecule type" value="Genomic_DNA"/>
</dbReference>
<evidence type="ECO:0000256" key="1">
    <source>
        <dbReference type="ARBA" id="ARBA00004141"/>
    </source>
</evidence>
<keyword evidence="4 6" id="KW-1133">Transmembrane helix</keyword>
<evidence type="ECO:0000313" key="7">
    <source>
        <dbReference type="EMBL" id="RUS70242.1"/>
    </source>
</evidence>
<protein>
    <recommendedName>
        <fullName evidence="6">Amino acid transporter</fullName>
    </recommendedName>
</protein>
<dbReference type="Gene3D" id="1.10.3860.10">
    <property type="entry name" value="Sodium:dicarboxylate symporter"/>
    <property type="match status" value="1"/>
</dbReference>
<feature type="transmembrane region" description="Helical" evidence="6">
    <location>
        <begin position="26"/>
        <end position="52"/>
    </location>
</feature>
<comment type="subcellular location">
    <subcellularLocation>
        <location evidence="1 6">Membrane</location>
        <topology evidence="1 6">Multi-pass membrane protein</topology>
    </subcellularLocation>
</comment>
<dbReference type="Proteomes" id="UP000271974">
    <property type="component" value="Unassembled WGS sequence"/>
</dbReference>
<feature type="non-terminal residue" evidence="7">
    <location>
        <position position="1"/>
    </location>
</feature>
<dbReference type="InterPro" id="IPR036458">
    <property type="entry name" value="Na:dicarbo_symporter_sf"/>
</dbReference>
<dbReference type="InterPro" id="IPR001991">
    <property type="entry name" value="Na-dicarboxylate_symporter"/>
</dbReference>
<evidence type="ECO:0000256" key="2">
    <source>
        <dbReference type="ARBA" id="ARBA00022448"/>
    </source>
</evidence>
<comment type="caution">
    <text evidence="7">The sequence shown here is derived from an EMBL/GenBank/DDBJ whole genome shotgun (WGS) entry which is preliminary data.</text>
</comment>
<dbReference type="SUPFAM" id="SSF118215">
    <property type="entry name" value="Proton glutamate symport protein"/>
    <property type="match status" value="1"/>
</dbReference>
<dbReference type="GO" id="GO:0015501">
    <property type="term" value="F:glutamate:sodium symporter activity"/>
    <property type="evidence" value="ECO:0007669"/>
    <property type="project" value="TreeGrafter"/>
</dbReference>
<dbReference type="GO" id="GO:0005313">
    <property type="term" value="F:L-glutamate transmembrane transporter activity"/>
    <property type="evidence" value="ECO:0007669"/>
    <property type="project" value="TreeGrafter"/>
</dbReference>
<dbReference type="OrthoDB" id="5877963at2759"/>
<dbReference type="AlphaFoldDB" id="A0A3S1H1C8"/>
<dbReference type="Pfam" id="PF00375">
    <property type="entry name" value="SDF"/>
    <property type="match status" value="1"/>
</dbReference>
<keyword evidence="2 6" id="KW-0813">Transport</keyword>
<accession>A0A3S1H1C8</accession>
<keyword evidence="8" id="KW-1185">Reference proteome</keyword>
<evidence type="ECO:0000256" key="5">
    <source>
        <dbReference type="ARBA" id="ARBA00023136"/>
    </source>
</evidence>
<evidence type="ECO:0000313" key="8">
    <source>
        <dbReference type="Proteomes" id="UP000271974"/>
    </source>
</evidence>
<keyword evidence="5 6" id="KW-0472">Membrane</keyword>
<evidence type="ECO:0000256" key="6">
    <source>
        <dbReference type="RuleBase" id="RU361216"/>
    </source>
</evidence>
<dbReference type="PRINTS" id="PR00173">
    <property type="entry name" value="EDTRNSPORT"/>
</dbReference>
<proteinExistence type="inferred from homology"/>
<dbReference type="GO" id="GO:0015175">
    <property type="term" value="F:neutral L-amino acid transmembrane transporter activity"/>
    <property type="evidence" value="ECO:0007669"/>
    <property type="project" value="TreeGrafter"/>
</dbReference>